<dbReference type="Proteomes" id="UP000263013">
    <property type="component" value="Chromosome"/>
</dbReference>
<dbReference type="EMBL" id="CP021130">
    <property type="protein sequence ID" value="AWR86678.1"/>
    <property type="molecule type" value="Genomic_DNA"/>
</dbReference>
<protein>
    <submittedName>
        <fullName evidence="1">Uncharacterized protein</fullName>
    </submittedName>
</protein>
<reference evidence="1 2" key="1">
    <citation type="submission" date="2017-05" db="EMBL/GenBank/DDBJ databases">
        <title>Complete genome sequence of Meiothermus taiwanensis WR-220.</title>
        <authorList>
            <person name="Wu W.-L."/>
            <person name="Lo W.-S."/>
            <person name="Kuo C.-H."/>
            <person name="Wu S.-H."/>
        </authorList>
    </citation>
    <scope>NUCLEOTIDE SEQUENCE [LARGE SCALE GENOMIC DNA]</scope>
    <source>
        <strain evidence="1 2">WR-220</strain>
    </source>
</reference>
<evidence type="ECO:0000313" key="1">
    <source>
        <dbReference type="EMBL" id="AWR86678.1"/>
    </source>
</evidence>
<keyword evidence="2" id="KW-1185">Reference proteome</keyword>
<sequence length="127" mass="14158">MPSFDYERAATILAEAAFSDDQSVCQRHGITDRTLRRYRARLLSDPRLSAFVQERQARLAEQWAHELAPAIGAAVRFLRQAAQSADPTNPAAIRAVAEALKALAEIDMTRDMLRSRVGGDTWDFGKN</sequence>
<proteinExistence type="predicted"/>
<dbReference type="RefSeq" id="WP_013015020.1">
    <property type="nucleotide sequence ID" value="NZ_CP021130.1"/>
</dbReference>
<name>A0ABM6WII4_9DEIN</name>
<gene>
    <name evidence="1" type="ORF">Mtai_v1c14360</name>
</gene>
<evidence type="ECO:0000313" key="2">
    <source>
        <dbReference type="Proteomes" id="UP000263013"/>
    </source>
</evidence>
<organism evidence="1 2">
    <name type="scientific">Meiothermus taiwanensis WR-220</name>
    <dbReference type="NCBI Taxonomy" id="1339250"/>
    <lineage>
        <taxon>Bacteria</taxon>
        <taxon>Thermotogati</taxon>
        <taxon>Deinococcota</taxon>
        <taxon>Deinococci</taxon>
        <taxon>Thermales</taxon>
        <taxon>Thermaceae</taxon>
        <taxon>Meiothermus</taxon>
    </lineage>
</organism>
<accession>A0ABM6WII4</accession>